<comment type="caution">
    <text evidence="2">The sequence shown here is derived from an EMBL/GenBank/DDBJ whole genome shotgun (WGS) entry which is preliminary data.</text>
</comment>
<protein>
    <recommendedName>
        <fullName evidence="4">MFS transporter</fullName>
    </recommendedName>
</protein>
<keyword evidence="1" id="KW-0812">Transmembrane</keyword>
<organism evidence="2 3">
    <name type="scientific">Plakobranchus ocellatus</name>
    <dbReference type="NCBI Taxonomy" id="259542"/>
    <lineage>
        <taxon>Eukaryota</taxon>
        <taxon>Metazoa</taxon>
        <taxon>Spiralia</taxon>
        <taxon>Lophotrochozoa</taxon>
        <taxon>Mollusca</taxon>
        <taxon>Gastropoda</taxon>
        <taxon>Heterobranchia</taxon>
        <taxon>Euthyneura</taxon>
        <taxon>Panpulmonata</taxon>
        <taxon>Sacoglossa</taxon>
        <taxon>Placobranchoidea</taxon>
        <taxon>Plakobranchidae</taxon>
        <taxon>Plakobranchus</taxon>
    </lineage>
</organism>
<evidence type="ECO:0000313" key="2">
    <source>
        <dbReference type="EMBL" id="GFN92176.1"/>
    </source>
</evidence>
<reference evidence="2 3" key="1">
    <citation type="journal article" date="2021" name="Elife">
        <title>Chloroplast acquisition without the gene transfer in kleptoplastic sea slugs, Plakobranchus ocellatus.</title>
        <authorList>
            <person name="Maeda T."/>
            <person name="Takahashi S."/>
            <person name="Yoshida T."/>
            <person name="Shimamura S."/>
            <person name="Takaki Y."/>
            <person name="Nagai Y."/>
            <person name="Toyoda A."/>
            <person name="Suzuki Y."/>
            <person name="Arimoto A."/>
            <person name="Ishii H."/>
            <person name="Satoh N."/>
            <person name="Nishiyama T."/>
            <person name="Hasebe M."/>
            <person name="Maruyama T."/>
            <person name="Minagawa J."/>
            <person name="Obokata J."/>
            <person name="Shigenobu S."/>
        </authorList>
    </citation>
    <scope>NUCLEOTIDE SEQUENCE [LARGE SCALE GENOMIC DNA]</scope>
</reference>
<evidence type="ECO:0000256" key="1">
    <source>
        <dbReference type="SAM" id="Phobius"/>
    </source>
</evidence>
<dbReference type="Proteomes" id="UP000735302">
    <property type="component" value="Unassembled WGS sequence"/>
</dbReference>
<keyword evidence="1" id="KW-0472">Membrane</keyword>
<dbReference type="AlphaFoldDB" id="A0AAV3ZAA9"/>
<accession>A0AAV3ZAA9</accession>
<dbReference type="EMBL" id="BLXT01002229">
    <property type="protein sequence ID" value="GFN92176.1"/>
    <property type="molecule type" value="Genomic_DNA"/>
</dbReference>
<gene>
    <name evidence="2" type="ORF">PoB_001868200</name>
</gene>
<feature type="non-terminal residue" evidence="2">
    <location>
        <position position="1"/>
    </location>
</feature>
<name>A0AAV3ZAA9_9GAST</name>
<evidence type="ECO:0000313" key="3">
    <source>
        <dbReference type="Proteomes" id="UP000735302"/>
    </source>
</evidence>
<feature type="transmembrane region" description="Helical" evidence="1">
    <location>
        <begin position="31"/>
        <end position="51"/>
    </location>
</feature>
<evidence type="ECO:0008006" key="4">
    <source>
        <dbReference type="Google" id="ProtNLM"/>
    </source>
</evidence>
<proteinExistence type="predicted"/>
<sequence>STAFGMQTGIARIGAILGNVIFGQLVDAYCAIPMFLVAALLGFGGLSSLALPDMTGSEIH</sequence>
<keyword evidence="3" id="KW-1185">Reference proteome</keyword>
<keyword evidence="1" id="KW-1133">Transmembrane helix</keyword>